<dbReference type="InterPro" id="IPR023753">
    <property type="entry name" value="FAD/NAD-binding_dom"/>
</dbReference>
<evidence type="ECO:0000313" key="7">
    <source>
        <dbReference type="EMBL" id="MBC8563168.1"/>
    </source>
</evidence>
<reference evidence="7 8" key="1">
    <citation type="submission" date="2020-08" db="EMBL/GenBank/DDBJ databases">
        <title>Genome public.</title>
        <authorList>
            <person name="Liu C."/>
            <person name="Sun Q."/>
        </authorList>
    </citation>
    <scope>NUCLEOTIDE SEQUENCE [LARGE SCALE GENOMIC DNA]</scope>
    <source>
        <strain evidence="7 8">NSJ-37</strain>
    </source>
</reference>
<dbReference type="Gene3D" id="3.50.50.60">
    <property type="entry name" value="FAD/NAD(P)-binding domain"/>
    <property type="match status" value="2"/>
</dbReference>
<dbReference type="Proteomes" id="UP000606193">
    <property type="component" value="Unassembled WGS sequence"/>
</dbReference>
<dbReference type="InterPro" id="IPR036188">
    <property type="entry name" value="FAD/NAD-bd_sf"/>
</dbReference>
<evidence type="ECO:0000256" key="5">
    <source>
        <dbReference type="ARBA" id="ARBA00023284"/>
    </source>
</evidence>
<dbReference type="EMBL" id="JACRSX010000017">
    <property type="protein sequence ID" value="MBC8563168.1"/>
    <property type="molecule type" value="Genomic_DNA"/>
</dbReference>
<dbReference type="PROSITE" id="PS00573">
    <property type="entry name" value="PYRIDINE_REDOX_2"/>
    <property type="match status" value="1"/>
</dbReference>
<evidence type="ECO:0000313" key="8">
    <source>
        <dbReference type="Proteomes" id="UP000606193"/>
    </source>
</evidence>
<name>A0ABR7N581_9FIRM</name>
<keyword evidence="2" id="KW-0274">FAD</keyword>
<dbReference type="SUPFAM" id="SSF51905">
    <property type="entry name" value="FAD/NAD(P)-binding domain"/>
    <property type="match status" value="1"/>
</dbReference>
<gene>
    <name evidence="7" type="ORF">H8704_11100</name>
</gene>
<comment type="caution">
    <text evidence="7">The sequence shown here is derived from an EMBL/GenBank/DDBJ whole genome shotgun (WGS) entry which is preliminary data.</text>
</comment>
<evidence type="ECO:0000259" key="6">
    <source>
        <dbReference type="Pfam" id="PF07992"/>
    </source>
</evidence>
<evidence type="ECO:0000256" key="1">
    <source>
        <dbReference type="ARBA" id="ARBA00022630"/>
    </source>
</evidence>
<keyword evidence="1" id="KW-0285">Flavoprotein</keyword>
<keyword evidence="5" id="KW-0676">Redox-active center</keyword>
<evidence type="ECO:0000256" key="3">
    <source>
        <dbReference type="ARBA" id="ARBA00023002"/>
    </source>
</evidence>
<evidence type="ECO:0000256" key="2">
    <source>
        <dbReference type="ARBA" id="ARBA00022827"/>
    </source>
</evidence>
<keyword evidence="4" id="KW-1015">Disulfide bond</keyword>
<dbReference type="InterPro" id="IPR008255">
    <property type="entry name" value="Pyr_nucl-diS_OxRdtase_2_AS"/>
</dbReference>
<accession>A0ABR7N581</accession>
<dbReference type="InterPro" id="IPR050097">
    <property type="entry name" value="Ferredoxin-NADP_redctase_2"/>
</dbReference>
<keyword evidence="3" id="KW-0560">Oxidoreductase</keyword>
<dbReference type="RefSeq" id="WP_249298312.1">
    <property type="nucleotide sequence ID" value="NZ_JACRSX010000017.1"/>
</dbReference>
<protein>
    <submittedName>
        <fullName evidence="7">FAD-dependent oxidoreductase</fullName>
    </submittedName>
</protein>
<dbReference type="PRINTS" id="PR00368">
    <property type="entry name" value="FADPNR"/>
</dbReference>
<organism evidence="7 8">
    <name type="scientific">Jutongia huaianensis</name>
    <dbReference type="NCBI Taxonomy" id="2763668"/>
    <lineage>
        <taxon>Bacteria</taxon>
        <taxon>Bacillati</taxon>
        <taxon>Bacillota</taxon>
        <taxon>Clostridia</taxon>
        <taxon>Lachnospirales</taxon>
        <taxon>Lachnospiraceae</taxon>
        <taxon>Jutongia</taxon>
    </lineage>
</organism>
<proteinExistence type="predicted"/>
<dbReference type="Pfam" id="PF07992">
    <property type="entry name" value="Pyr_redox_2"/>
    <property type="match status" value="1"/>
</dbReference>
<sequence length="298" mass="31810">MKDIIIIGSGPAGLSAAVYGRRAGLDILVIEKEYCGTGQIAESGQVDNYLGIPGIEGYSLGEKFREHAENLGTAFLEEEVTKLEQSDGYWKVLLAGGDVLETKTVIYAAGASHRHLNVPGEDKLSGRGVSYCATCDGAFFQGKTTAVIGGGDTALDDALYLSQICEKVYLIHRRDEFRGNAGTVQKVKDAENIEILTNARVQEIQGEQRVEALMLEDGRRLEVSGVFAAVGMEPVTGLLQGVAELDEYGYVAAGEQGITSAQGLFVAGDVRTKALRQVITAAADGANAATEAERYIRR</sequence>
<dbReference type="PRINTS" id="PR00469">
    <property type="entry name" value="PNDRDTASEII"/>
</dbReference>
<evidence type="ECO:0000256" key="4">
    <source>
        <dbReference type="ARBA" id="ARBA00023157"/>
    </source>
</evidence>
<dbReference type="PANTHER" id="PTHR48105">
    <property type="entry name" value="THIOREDOXIN REDUCTASE 1-RELATED-RELATED"/>
    <property type="match status" value="1"/>
</dbReference>
<feature type="domain" description="FAD/NAD(P)-binding" evidence="6">
    <location>
        <begin position="2"/>
        <end position="285"/>
    </location>
</feature>
<keyword evidence="8" id="KW-1185">Reference proteome</keyword>